<feature type="compositionally biased region" description="Polar residues" evidence="1">
    <location>
        <begin position="255"/>
        <end position="295"/>
    </location>
</feature>
<comment type="caution">
    <text evidence="2">The sequence shown here is derived from an EMBL/GenBank/DDBJ whole genome shotgun (WGS) entry which is preliminary data.</text>
</comment>
<dbReference type="EMBL" id="BLLF01000098">
    <property type="protein sequence ID" value="GFH07486.1"/>
    <property type="molecule type" value="Genomic_DNA"/>
</dbReference>
<protein>
    <submittedName>
        <fullName evidence="2">Uncharacterized protein</fullName>
    </submittedName>
</protein>
<accession>A0A699YKJ0</accession>
<keyword evidence="3" id="KW-1185">Reference proteome</keyword>
<feature type="region of interest" description="Disordered" evidence="1">
    <location>
        <begin position="52"/>
        <end position="80"/>
    </location>
</feature>
<dbReference type="Proteomes" id="UP000485058">
    <property type="component" value="Unassembled WGS sequence"/>
</dbReference>
<gene>
    <name evidence="2" type="ORF">HaLaN_02293</name>
</gene>
<proteinExistence type="predicted"/>
<feature type="region of interest" description="Disordered" evidence="1">
    <location>
        <begin position="182"/>
        <end position="225"/>
    </location>
</feature>
<evidence type="ECO:0000256" key="1">
    <source>
        <dbReference type="SAM" id="MobiDB-lite"/>
    </source>
</evidence>
<evidence type="ECO:0000313" key="2">
    <source>
        <dbReference type="EMBL" id="GFH07486.1"/>
    </source>
</evidence>
<reference evidence="2 3" key="1">
    <citation type="submission" date="2020-02" db="EMBL/GenBank/DDBJ databases">
        <title>Draft genome sequence of Haematococcus lacustris strain NIES-144.</title>
        <authorList>
            <person name="Morimoto D."/>
            <person name="Nakagawa S."/>
            <person name="Yoshida T."/>
            <person name="Sawayama S."/>
        </authorList>
    </citation>
    <scope>NUCLEOTIDE SEQUENCE [LARGE SCALE GENOMIC DNA]</scope>
    <source>
        <strain evidence="2 3">NIES-144</strain>
    </source>
</reference>
<dbReference type="AlphaFoldDB" id="A0A699YKJ0"/>
<evidence type="ECO:0000313" key="3">
    <source>
        <dbReference type="Proteomes" id="UP000485058"/>
    </source>
</evidence>
<name>A0A699YKJ0_HAELA</name>
<sequence>MPIQLVLVAIRCQCQNRFGLLGSSRQRSVGGSRARGWRSEGSEQMRVCCWPFRRGTQSSPRPPPQEESAQHIDGEEPCFASPPPQQQLLKVVFLLHAAATNVPPSLDSGFSATTLPIGSRPVPASTNLSSYTQTYPLVMSTSDGGVAHESLPAEEEHHGVQEATPIVRGLMVTIEGEISEAVSRDNSPQGTAIAAPLQTDVREPLLSSDSGSTPDQHKKMGLTHGVPVSRRYSMEDFIVSEQASLKSWSQLSMRSGSRANSSDQGGAKASSGSSCDKARSGSNPAQGSAKASSGSNRDEQCASVSSGSPGRDSWARLRPLNPPSWLPRRAFMMPQLGVQPWADRHSPTSYLNRVHHIEQQGAAWSGGPSMRPHSGAAWPAPLPFTPHAGPPWPDLVLIDDSVGAAAADDLYEQFARPAAGPV</sequence>
<organism evidence="2 3">
    <name type="scientific">Haematococcus lacustris</name>
    <name type="common">Green alga</name>
    <name type="synonym">Haematococcus pluvialis</name>
    <dbReference type="NCBI Taxonomy" id="44745"/>
    <lineage>
        <taxon>Eukaryota</taxon>
        <taxon>Viridiplantae</taxon>
        <taxon>Chlorophyta</taxon>
        <taxon>core chlorophytes</taxon>
        <taxon>Chlorophyceae</taxon>
        <taxon>CS clade</taxon>
        <taxon>Chlamydomonadales</taxon>
        <taxon>Haematococcaceae</taxon>
        <taxon>Haematococcus</taxon>
    </lineage>
</organism>
<feature type="region of interest" description="Disordered" evidence="1">
    <location>
        <begin position="255"/>
        <end position="317"/>
    </location>
</feature>